<dbReference type="Gene3D" id="3.20.20.70">
    <property type="entry name" value="Aldolase class I"/>
    <property type="match status" value="1"/>
</dbReference>
<dbReference type="PANTHER" id="PTHR35803:SF1">
    <property type="entry name" value="GLUCAN 1,4-ALPHA-GLUCOSIDASE SUSB"/>
    <property type="match status" value="1"/>
</dbReference>
<dbReference type="Proteomes" id="UP000886069">
    <property type="component" value="Unassembled WGS sequence"/>
</dbReference>
<dbReference type="Pfam" id="PF14509">
    <property type="entry name" value="GH97_C"/>
    <property type="match status" value="1"/>
</dbReference>
<dbReference type="InterPro" id="IPR052720">
    <property type="entry name" value="Glycosyl_hydrolase_97"/>
</dbReference>
<dbReference type="InterPro" id="IPR029483">
    <property type="entry name" value="GH97_C"/>
</dbReference>
<dbReference type="GO" id="GO:0016787">
    <property type="term" value="F:hydrolase activity"/>
    <property type="evidence" value="ECO:0007669"/>
    <property type="project" value="UniProtKB-KW"/>
</dbReference>
<gene>
    <name evidence="2" type="ORF">ENO08_00950</name>
</gene>
<dbReference type="PANTHER" id="PTHR35803">
    <property type="entry name" value="GLUCAN 1,4-ALPHA-GLUCOSIDASE SUSB-RELATED"/>
    <property type="match status" value="1"/>
</dbReference>
<dbReference type="InterPro" id="IPR013785">
    <property type="entry name" value="Aldolase_TIM"/>
</dbReference>
<reference evidence="2" key="1">
    <citation type="journal article" date="2020" name="mSystems">
        <title>Genome- and Community-Level Interaction Insights into Carbon Utilization and Element Cycling Functions of Hydrothermarchaeota in Hydrothermal Sediment.</title>
        <authorList>
            <person name="Zhou Z."/>
            <person name="Liu Y."/>
            <person name="Xu W."/>
            <person name="Pan J."/>
            <person name="Luo Z.H."/>
            <person name="Li M."/>
        </authorList>
    </citation>
    <scope>NUCLEOTIDE SEQUENCE [LARGE SCALE GENOMIC DNA]</scope>
    <source>
        <strain evidence="2">SpSt-1233</strain>
    </source>
</reference>
<proteinExistence type="predicted"/>
<name>A0A7V2ATM3_UNCEI</name>
<accession>A0A7V2ATM3</accession>
<keyword evidence="2" id="KW-0378">Hydrolase</keyword>
<organism evidence="2">
    <name type="scientific">Eiseniibacteriota bacterium</name>
    <dbReference type="NCBI Taxonomy" id="2212470"/>
    <lineage>
        <taxon>Bacteria</taxon>
        <taxon>Candidatus Eiseniibacteriota</taxon>
    </lineage>
</organism>
<feature type="non-terminal residue" evidence="2">
    <location>
        <position position="1"/>
    </location>
</feature>
<dbReference type="AlphaFoldDB" id="A0A7V2ATM3"/>
<dbReference type="EMBL" id="DSEC01000067">
    <property type="protein sequence ID" value="HER43011.1"/>
    <property type="molecule type" value="Genomic_DNA"/>
</dbReference>
<evidence type="ECO:0000313" key="2">
    <source>
        <dbReference type="EMBL" id="HER43011.1"/>
    </source>
</evidence>
<feature type="domain" description="Glycosyl-hydrolase 97 C-terminal oligomerisation" evidence="1">
    <location>
        <begin position="22"/>
        <end position="120"/>
    </location>
</feature>
<comment type="caution">
    <text evidence="2">The sequence shown here is derived from an EMBL/GenBank/DDBJ whole genome shotgun (WGS) entry which is preliminary data.</text>
</comment>
<protein>
    <submittedName>
        <fullName evidence="2">Glycoside hydrolase family 97 protein</fullName>
    </submittedName>
</protein>
<sequence length="127" mass="14068">ADLPENYEGHPAFRFIEEVPVTWDETRVLDAEIGDFVITARRAGRSWFVGGLTDERARVFLVPLDFLEEGTAYTARIYADASEADWDTNPLGYTIEERAVDAGTVLTMRFAPGGGQAVSIEPAGKWK</sequence>
<evidence type="ECO:0000259" key="1">
    <source>
        <dbReference type="Pfam" id="PF14509"/>
    </source>
</evidence>